<gene>
    <name evidence="3" type="ORF">H1W37_18955</name>
</gene>
<dbReference type="EMBL" id="JACEON010000024">
    <property type="protein sequence ID" value="MBA4613743.1"/>
    <property type="molecule type" value="Genomic_DNA"/>
</dbReference>
<organism evidence="3 4">
    <name type="scientific">Stappia taiwanensis</name>
    <dbReference type="NCBI Taxonomy" id="992267"/>
    <lineage>
        <taxon>Bacteria</taxon>
        <taxon>Pseudomonadati</taxon>
        <taxon>Pseudomonadota</taxon>
        <taxon>Alphaproteobacteria</taxon>
        <taxon>Hyphomicrobiales</taxon>
        <taxon>Stappiaceae</taxon>
        <taxon>Stappia</taxon>
    </lineage>
</organism>
<proteinExistence type="predicted"/>
<evidence type="ECO:0000313" key="3">
    <source>
        <dbReference type="EMBL" id="MBA4613743.1"/>
    </source>
</evidence>
<name>A0A838Y457_9HYPH</name>
<accession>A0A838Y457</accession>
<dbReference type="RefSeq" id="WP_181761943.1">
    <property type="nucleotide sequence ID" value="NZ_BMCR01000003.1"/>
</dbReference>
<reference evidence="3 4" key="1">
    <citation type="submission" date="2020-07" db="EMBL/GenBank/DDBJ databases">
        <authorList>
            <person name="Li M."/>
        </authorList>
    </citation>
    <scope>NUCLEOTIDE SEQUENCE [LARGE SCALE GENOMIC DNA]</scope>
    <source>
        <strain evidence="3 4">DSM 23284</strain>
    </source>
</reference>
<dbReference type="Proteomes" id="UP000559404">
    <property type="component" value="Unassembled WGS sequence"/>
</dbReference>
<evidence type="ECO:0000313" key="4">
    <source>
        <dbReference type="Proteomes" id="UP000559404"/>
    </source>
</evidence>
<evidence type="ECO:0000256" key="1">
    <source>
        <dbReference type="SAM" id="Phobius"/>
    </source>
</evidence>
<feature type="transmembrane region" description="Helical" evidence="1">
    <location>
        <begin position="236"/>
        <end position="255"/>
    </location>
</feature>
<feature type="transmembrane region" description="Helical" evidence="1">
    <location>
        <begin position="209"/>
        <end position="230"/>
    </location>
</feature>
<keyword evidence="1" id="KW-1133">Transmembrane helix</keyword>
<keyword evidence="1" id="KW-0472">Membrane</keyword>
<comment type="caution">
    <text evidence="3">The sequence shown here is derived from an EMBL/GenBank/DDBJ whole genome shotgun (WGS) entry which is preliminary data.</text>
</comment>
<protein>
    <submittedName>
        <fullName evidence="3">Fatty acid desaturase</fullName>
    </submittedName>
</protein>
<sequence>MTAAFACFIIASFLLFLDALYHRVDLSKVTAPPAGTDIVRHYRKQFRGMSYKPLDAFLGPLAYVWTYLFIISAVLAFHYTDYIAVKIAAVLFVTGRFRSLQEIGHHAAHGSLGPSRRFNEILTNLLYQFPAFMPEIRRRHQVHVVEHHHAVNMDGDPDRVEMEDKGFVPGLTRTQFWLGVFRPLTPMGLIERLRECWGYLKADMWNLNLVLRLASVATVVALFLTFGFYWELLFLYVVPVLFTYPLAYWIAHIALHRWYATCEEEIPYHERELKLGRPTDFPGLLGALVKHNVFPYGDSYHLAHSLFPSARWNYLPAIDALMKRDCPEYANHGSRGLFFGSGGKPSALDELRERMVGGGDLRLAPARAT</sequence>
<dbReference type="InterPro" id="IPR005804">
    <property type="entry name" value="FA_desaturase_dom"/>
</dbReference>
<evidence type="ECO:0000259" key="2">
    <source>
        <dbReference type="Pfam" id="PF00487"/>
    </source>
</evidence>
<feature type="transmembrane region" description="Helical" evidence="1">
    <location>
        <begin position="57"/>
        <end position="77"/>
    </location>
</feature>
<dbReference type="GO" id="GO:0006629">
    <property type="term" value="P:lipid metabolic process"/>
    <property type="evidence" value="ECO:0007669"/>
    <property type="project" value="InterPro"/>
</dbReference>
<reference evidence="3 4" key="2">
    <citation type="submission" date="2020-08" db="EMBL/GenBank/DDBJ databases">
        <title>Stappia taiwanensis sp. nov., isolated from a coastal thermal spring.</title>
        <authorList>
            <person name="Kampfer P."/>
        </authorList>
    </citation>
    <scope>NUCLEOTIDE SEQUENCE [LARGE SCALE GENOMIC DNA]</scope>
    <source>
        <strain evidence="3 4">DSM 23284</strain>
    </source>
</reference>
<dbReference type="Pfam" id="PF00487">
    <property type="entry name" value="FA_desaturase"/>
    <property type="match status" value="1"/>
</dbReference>
<dbReference type="AlphaFoldDB" id="A0A838Y457"/>
<keyword evidence="1" id="KW-0812">Transmembrane</keyword>
<feature type="domain" description="Fatty acid desaturase" evidence="2">
    <location>
        <begin position="88"/>
        <end position="330"/>
    </location>
</feature>
<keyword evidence="4" id="KW-1185">Reference proteome</keyword>